<evidence type="ECO:0000256" key="3">
    <source>
        <dbReference type="ARBA" id="ARBA00022670"/>
    </source>
</evidence>
<feature type="active site" description="Nucleophile" evidence="7">
    <location>
        <position position="98"/>
    </location>
</feature>
<dbReference type="InterPro" id="IPR038765">
    <property type="entry name" value="Papain-like_cys_pep_sf"/>
</dbReference>
<protein>
    <recommendedName>
        <fullName evidence="8">Ubiquitin carboxyl-terminal hydrolase</fullName>
        <ecNumber evidence="8">3.4.19.12</ecNumber>
    </recommendedName>
</protein>
<dbReference type="GO" id="GO:0016579">
    <property type="term" value="P:protein deubiquitination"/>
    <property type="evidence" value="ECO:0007669"/>
    <property type="project" value="TreeGrafter"/>
</dbReference>
<reference evidence="10 11" key="1">
    <citation type="submission" date="2015-01" db="EMBL/GenBank/DDBJ databases">
        <title>The Genome Sequence of Cladophialophora immunda CBS83496.</title>
        <authorList>
            <consortium name="The Broad Institute Genomics Platform"/>
            <person name="Cuomo C."/>
            <person name="de Hoog S."/>
            <person name="Gorbushina A."/>
            <person name="Stielow B."/>
            <person name="Teixiera M."/>
            <person name="Abouelleil A."/>
            <person name="Chapman S.B."/>
            <person name="Priest M."/>
            <person name="Young S.K."/>
            <person name="Wortman J."/>
            <person name="Nusbaum C."/>
            <person name="Birren B."/>
        </authorList>
    </citation>
    <scope>NUCLEOTIDE SEQUENCE [LARGE SCALE GENOMIC DNA]</scope>
    <source>
        <strain evidence="10 11">CBS 83496</strain>
    </source>
</reference>
<accession>A0A0D2CWG9</accession>
<evidence type="ECO:0000256" key="2">
    <source>
        <dbReference type="ARBA" id="ARBA00009326"/>
    </source>
</evidence>
<dbReference type="Pfam" id="PF01088">
    <property type="entry name" value="Peptidase_C12"/>
    <property type="match status" value="1"/>
</dbReference>
<dbReference type="EMBL" id="KN847040">
    <property type="protein sequence ID" value="KIW35443.1"/>
    <property type="molecule type" value="Genomic_DNA"/>
</dbReference>
<dbReference type="PROSITE" id="PS00140">
    <property type="entry name" value="UCH_1"/>
    <property type="match status" value="1"/>
</dbReference>
<dbReference type="SUPFAM" id="SSF54001">
    <property type="entry name" value="Cysteine proteinases"/>
    <property type="match status" value="1"/>
</dbReference>
<keyword evidence="4 7" id="KW-0833">Ubl conjugation pathway</keyword>
<dbReference type="GO" id="GO:0005737">
    <property type="term" value="C:cytoplasm"/>
    <property type="evidence" value="ECO:0007669"/>
    <property type="project" value="TreeGrafter"/>
</dbReference>
<evidence type="ECO:0000313" key="11">
    <source>
        <dbReference type="Proteomes" id="UP000054466"/>
    </source>
</evidence>
<feature type="active site" description="Proton donor" evidence="7">
    <location>
        <position position="173"/>
    </location>
</feature>
<gene>
    <name evidence="10" type="ORF">PV07_02140</name>
</gene>
<sequence>MEYRKHYIPLESNPQLFTQLTHELGLSTALAFHDVLSIEDAELLALAPRPALALILVFPTSPTYEADIAEEGRGAVEYTKCGEQEDIMWYKQTINNACGLYGILHAISNGGSRDFVIPSSHLADLLATCAPLQPLERSAVLEEDEQLEAAYKTVALQGDSEVPANPEDEVDFHYVCFVKSHKNDHLYELDGDKKGPVDWGLLSEVDDVLSETALSAVRTFIQRVGRDSGFSLLVLAPA</sequence>
<dbReference type="InterPro" id="IPR057254">
    <property type="entry name" value="UCH_AS"/>
</dbReference>
<keyword evidence="11" id="KW-1185">Reference proteome</keyword>
<dbReference type="GO" id="GO:0006511">
    <property type="term" value="P:ubiquitin-dependent protein catabolic process"/>
    <property type="evidence" value="ECO:0007669"/>
    <property type="project" value="UniProtKB-UniRule"/>
</dbReference>
<comment type="similarity">
    <text evidence="2 7 8">Belongs to the peptidase C12 family.</text>
</comment>
<dbReference type="EC" id="3.4.19.12" evidence="8"/>
<evidence type="ECO:0000256" key="6">
    <source>
        <dbReference type="ARBA" id="ARBA00022807"/>
    </source>
</evidence>
<dbReference type="CDD" id="cd09616">
    <property type="entry name" value="Peptidase_C12_UCH_L1_L3"/>
    <property type="match status" value="1"/>
</dbReference>
<dbReference type="InterPro" id="IPR036959">
    <property type="entry name" value="Peptidase_C12_UCH_sf"/>
</dbReference>
<dbReference type="PANTHER" id="PTHR10589:SF17">
    <property type="entry name" value="UBIQUITIN CARBOXYL-TERMINAL HYDROLASE"/>
    <property type="match status" value="1"/>
</dbReference>
<dbReference type="GO" id="GO:0004843">
    <property type="term" value="F:cysteine-type deubiquitinase activity"/>
    <property type="evidence" value="ECO:0007669"/>
    <property type="project" value="UniProtKB-UniRule"/>
</dbReference>
<dbReference type="FunFam" id="3.40.532.10:FF:000006">
    <property type="entry name" value="Ubiquitin carboxyl-terminal hydrolase"/>
    <property type="match status" value="1"/>
</dbReference>
<dbReference type="InterPro" id="IPR001578">
    <property type="entry name" value="Peptidase_C12_UCH"/>
</dbReference>
<feature type="site" description="Important for enzyme activity" evidence="7">
    <location>
        <position position="190"/>
    </location>
</feature>
<dbReference type="STRING" id="569365.A0A0D2CWG9"/>
<dbReference type="PROSITE" id="PS52048">
    <property type="entry name" value="UCH_DOMAIN"/>
    <property type="match status" value="1"/>
</dbReference>
<feature type="domain" description="UCH catalytic" evidence="9">
    <location>
        <begin position="6"/>
        <end position="237"/>
    </location>
</feature>
<evidence type="ECO:0000313" key="10">
    <source>
        <dbReference type="EMBL" id="KIW35443.1"/>
    </source>
</evidence>
<keyword evidence="6 7" id="KW-0788">Thiol protease</keyword>
<evidence type="ECO:0000256" key="5">
    <source>
        <dbReference type="ARBA" id="ARBA00022801"/>
    </source>
</evidence>
<name>A0A0D2CWG9_9EURO</name>
<dbReference type="OrthoDB" id="427186at2759"/>
<keyword evidence="3 7" id="KW-0645">Protease</keyword>
<dbReference type="VEuPathDB" id="FungiDB:PV07_02140"/>
<dbReference type="Gene3D" id="3.40.532.10">
    <property type="entry name" value="Peptidase C12, ubiquitin carboxyl-terminal hydrolase"/>
    <property type="match status" value="1"/>
</dbReference>
<evidence type="ECO:0000256" key="4">
    <source>
        <dbReference type="ARBA" id="ARBA00022786"/>
    </source>
</evidence>
<evidence type="ECO:0000259" key="9">
    <source>
        <dbReference type="PROSITE" id="PS52048"/>
    </source>
</evidence>
<comment type="catalytic activity">
    <reaction evidence="1 7 8">
        <text>Thiol-dependent hydrolysis of ester, thioester, amide, peptide and isopeptide bonds formed by the C-terminal Gly of ubiquitin (a 76-residue protein attached to proteins as an intracellular targeting signal).</text>
        <dbReference type="EC" id="3.4.19.12"/>
    </reaction>
</comment>
<organism evidence="10 11">
    <name type="scientific">Cladophialophora immunda</name>
    <dbReference type="NCBI Taxonomy" id="569365"/>
    <lineage>
        <taxon>Eukaryota</taxon>
        <taxon>Fungi</taxon>
        <taxon>Dikarya</taxon>
        <taxon>Ascomycota</taxon>
        <taxon>Pezizomycotina</taxon>
        <taxon>Eurotiomycetes</taxon>
        <taxon>Chaetothyriomycetidae</taxon>
        <taxon>Chaetothyriales</taxon>
        <taxon>Herpotrichiellaceae</taxon>
        <taxon>Cladophialophora</taxon>
    </lineage>
</organism>
<proteinExistence type="inferred from homology"/>
<keyword evidence="5 7" id="KW-0378">Hydrolase</keyword>
<evidence type="ECO:0000256" key="1">
    <source>
        <dbReference type="ARBA" id="ARBA00000707"/>
    </source>
</evidence>
<dbReference type="AlphaFoldDB" id="A0A0D2CWG9"/>
<dbReference type="MEROPS" id="C12.002"/>
<dbReference type="Proteomes" id="UP000054466">
    <property type="component" value="Unassembled WGS sequence"/>
</dbReference>
<evidence type="ECO:0000256" key="7">
    <source>
        <dbReference type="PROSITE-ProRule" id="PRU01393"/>
    </source>
</evidence>
<evidence type="ECO:0000256" key="8">
    <source>
        <dbReference type="RuleBase" id="RU361215"/>
    </source>
</evidence>
<feature type="site" description="Transition state stabilizer" evidence="7">
    <location>
        <position position="92"/>
    </location>
</feature>
<dbReference type="PANTHER" id="PTHR10589">
    <property type="entry name" value="UBIQUITIN CARBOXYL-TERMINAL HYDROLASE"/>
    <property type="match status" value="1"/>
</dbReference>
<dbReference type="GeneID" id="27341334"/>
<dbReference type="HOGENOM" id="CLU_054406_0_2_1"/>
<dbReference type="RefSeq" id="XP_016255659.1">
    <property type="nucleotide sequence ID" value="XM_016388731.1"/>
</dbReference>
<dbReference type="PRINTS" id="PR00707">
    <property type="entry name" value="UBCTHYDRLASE"/>
</dbReference>